<proteinExistence type="predicted"/>
<dbReference type="Proteomes" id="UP000541558">
    <property type="component" value="Unassembled WGS sequence"/>
</dbReference>
<keyword evidence="4" id="KW-1185">Reference proteome</keyword>
<comment type="caution">
    <text evidence="3">The sequence shown here is derived from an EMBL/GenBank/DDBJ whole genome shotgun (WGS) entry which is preliminary data.</text>
</comment>
<sequence length="400" mass="44925">MVEIPPSTERSSTPSSSTPRRSMQAIKPNALRLQRIARTGKATFHDLVTLPTQKPVISQGPPGYSAVSGHTVTVFGSTGFLARYLVSKLGKIGTQVVVPYRDEDQARHLKLMGDLGQIVRMEWDIRDEKSIAECLRHSDTVYNLVGRDYPTKNFSYEDVHIRGPERMARIAREEGVSTFIQMSHLNADVNSASKFYATKAEGEARVKEIFPNATFVRPSTMFGYEDKLLNNMAIWPIWWKLNNAETQIRPVHVMDVAQALTNLLTMPKYSGVLNLPGPSTLTYEYLLDMISTVTLRPPSKAPALPKKLAQLISEAGKGVWWPVLSSDEVTRRFINDSQVAGDWEAVGIEPSEIEDHAITYLRRYRSAFDYVRPVTFPPRPIIACKRFPVLVSKPLIDVIP</sequence>
<evidence type="ECO:0000313" key="3">
    <source>
        <dbReference type="EMBL" id="KAF5338891.1"/>
    </source>
</evidence>
<protein>
    <recommendedName>
        <fullName evidence="2">NmrA-like domain-containing protein</fullName>
    </recommendedName>
</protein>
<organism evidence="3 4">
    <name type="scientific">Ephemerocybe angulata</name>
    <dbReference type="NCBI Taxonomy" id="980116"/>
    <lineage>
        <taxon>Eukaryota</taxon>
        <taxon>Fungi</taxon>
        <taxon>Dikarya</taxon>
        <taxon>Basidiomycota</taxon>
        <taxon>Agaricomycotina</taxon>
        <taxon>Agaricomycetes</taxon>
        <taxon>Agaricomycetidae</taxon>
        <taxon>Agaricales</taxon>
        <taxon>Agaricineae</taxon>
        <taxon>Psathyrellaceae</taxon>
        <taxon>Ephemerocybe</taxon>
    </lineage>
</organism>
<dbReference type="PANTHER" id="PTHR12126">
    <property type="entry name" value="NADH-UBIQUINONE OXIDOREDUCTASE 39 KDA SUBUNIT-RELATED"/>
    <property type="match status" value="1"/>
</dbReference>
<dbReference type="OrthoDB" id="275457at2759"/>
<name>A0A8H5FJB5_9AGAR</name>
<dbReference type="InterPro" id="IPR036291">
    <property type="entry name" value="NAD(P)-bd_dom_sf"/>
</dbReference>
<evidence type="ECO:0000259" key="2">
    <source>
        <dbReference type="Pfam" id="PF05368"/>
    </source>
</evidence>
<reference evidence="3 4" key="1">
    <citation type="journal article" date="2020" name="ISME J.">
        <title>Uncovering the hidden diversity of litter-decomposition mechanisms in mushroom-forming fungi.</title>
        <authorList>
            <person name="Floudas D."/>
            <person name="Bentzer J."/>
            <person name="Ahren D."/>
            <person name="Johansson T."/>
            <person name="Persson P."/>
            <person name="Tunlid A."/>
        </authorList>
    </citation>
    <scope>NUCLEOTIDE SEQUENCE [LARGE SCALE GENOMIC DNA]</scope>
    <source>
        <strain evidence="3 4">CBS 175.51</strain>
    </source>
</reference>
<accession>A0A8H5FJB5</accession>
<dbReference type="GO" id="GO:0044877">
    <property type="term" value="F:protein-containing complex binding"/>
    <property type="evidence" value="ECO:0007669"/>
    <property type="project" value="TreeGrafter"/>
</dbReference>
<feature type="domain" description="NmrA-like" evidence="2">
    <location>
        <begin position="70"/>
        <end position="219"/>
    </location>
</feature>
<evidence type="ECO:0000256" key="1">
    <source>
        <dbReference type="SAM" id="MobiDB-lite"/>
    </source>
</evidence>
<dbReference type="PANTHER" id="PTHR12126:SF11">
    <property type="entry name" value="NADH DEHYDROGENASE [UBIQUINONE] 1 ALPHA SUBCOMPLEX SUBUNIT 9, MITOCHONDRIAL"/>
    <property type="match status" value="1"/>
</dbReference>
<evidence type="ECO:0000313" key="4">
    <source>
        <dbReference type="Proteomes" id="UP000541558"/>
    </source>
</evidence>
<dbReference type="InterPro" id="IPR051207">
    <property type="entry name" value="ComplexI_NDUFA9_subunit"/>
</dbReference>
<feature type="compositionally biased region" description="Low complexity" evidence="1">
    <location>
        <begin position="1"/>
        <end position="22"/>
    </location>
</feature>
<gene>
    <name evidence="3" type="ORF">D9611_008767</name>
</gene>
<dbReference type="AlphaFoldDB" id="A0A8H5FJB5"/>
<dbReference type="GO" id="GO:0005739">
    <property type="term" value="C:mitochondrion"/>
    <property type="evidence" value="ECO:0007669"/>
    <property type="project" value="TreeGrafter"/>
</dbReference>
<dbReference type="Gene3D" id="3.40.50.720">
    <property type="entry name" value="NAD(P)-binding Rossmann-like Domain"/>
    <property type="match status" value="1"/>
</dbReference>
<feature type="region of interest" description="Disordered" evidence="1">
    <location>
        <begin position="1"/>
        <end position="25"/>
    </location>
</feature>
<dbReference type="Pfam" id="PF05368">
    <property type="entry name" value="NmrA"/>
    <property type="match status" value="1"/>
</dbReference>
<dbReference type="EMBL" id="JAACJK010000010">
    <property type="protein sequence ID" value="KAF5338891.1"/>
    <property type="molecule type" value="Genomic_DNA"/>
</dbReference>
<dbReference type="SUPFAM" id="SSF51735">
    <property type="entry name" value="NAD(P)-binding Rossmann-fold domains"/>
    <property type="match status" value="1"/>
</dbReference>
<dbReference type="InterPro" id="IPR008030">
    <property type="entry name" value="NmrA-like"/>
</dbReference>
<dbReference type="CDD" id="cd05271">
    <property type="entry name" value="NDUFA9_like_SDR_a"/>
    <property type="match status" value="1"/>
</dbReference>